<dbReference type="PANTHER" id="PTHR46268:SF6">
    <property type="entry name" value="UNIVERSAL STRESS PROTEIN UP12"/>
    <property type="match status" value="1"/>
</dbReference>
<dbReference type="AlphaFoldDB" id="A0A7X0HRS2"/>
<evidence type="ECO:0000256" key="2">
    <source>
        <dbReference type="PIRNR" id="PIRNR006276"/>
    </source>
</evidence>
<dbReference type="Proteomes" id="UP000531594">
    <property type="component" value="Unassembled WGS sequence"/>
</dbReference>
<dbReference type="CDD" id="cd00293">
    <property type="entry name" value="USP-like"/>
    <property type="match status" value="1"/>
</dbReference>
<comment type="similarity">
    <text evidence="1 2">Belongs to the universal stress protein A family.</text>
</comment>
<name>A0A7X0HRS2_9BACI</name>
<dbReference type="PIRSF" id="PIRSF006276">
    <property type="entry name" value="UspA"/>
    <property type="match status" value="1"/>
</dbReference>
<gene>
    <name evidence="4" type="ORF">HNR53_000974</name>
</gene>
<dbReference type="PANTHER" id="PTHR46268">
    <property type="entry name" value="STRESS RESPONSE PROTEIN NHAX"/>
    <property type="match status" value="1"/>
</dbReference>
<dbReference type="EMBL" id="JACHGK010000002">
    <property type="protein sequence ID" value="MBB6444366.1"/>
    <property type="molecule type" value="Genomic_DNA"/>
</dbReference>
<dbReference type="PRINTS" id="PR01438">
    <property type="entry name" value="UNVRSLSTRESS"/>
</dbReference>
<dbReference type="InterPro" id="IPR006016">
    <property type="entry name" value="UspA"/>
</dbReference>
<evidence type="ECO:0000259" key="3">
    <source>
        <dbReference type="Pfam" id="PF00582"/>
    </source>
</evidence>
<keyword evidence="5" id="KW-1185">Reference proteome</keyword>
<comment type="caution">
    <text evidence="4">The sequence shown here is derived from an EMBL/GenBank/DDBJ whole genome shotgun (WGS) entry which is preliminary data.</text>
</comment>
<dbReference type="InterPro" id="IPR014729">
    <property type="entry name" value="Rossmann-like_a/b/a_fold"/>
</dbReference>
<sequence>MELGYKTILVAVDGSNESERAFRRAAQIAKSNDAKLLLVHIIDGRAIAAVDTYTFDSPLTDNDPTVFIKYENHARELLEKYKKEAEDAGLKDVNYYLQNGYPKELITDIANDNKVDLVVCGATGLNAFERLLIGSVSEYITRHVKCDVLLVRSQE</sequence>
<dbReference type="Pfam" id="PF00582">
    <property type="entry name" value="Usp"/>
    <property type="match status" value="1"/>
</dbReference>
<dbReference type="RefSeq" id="WP_184523360.1">
    <property type="nucleotide sequence ID" value="NZ_JACHGK010000002.1"/>
</dbReference>
<proteinExistence type="inferred from homology"/>
<dbReference type="SUPFAM" id="SSF52402">
    <property type="entry name" value="Adenine nucleotide alpha hydrolases-like"/>
    <property type="match status" value="1"/>
</dbReference>
<feature type="domain" description="UspA" evidence="3">
    <location>
        <begin position="5"/>
        <end position="152"/>
    </location>
</feature>
<organism evidence="4 5">
    <name type="scientific">Bacillus benzoevorans</name>
    <dbReference type="NCBI Taxonomy" id="1456"/>
    <lineage>
        <taxon>Bacteria</taxon>
        <taxon>Bacillati</taxon>
        <taxon>Bacillota</taxon>
        <taxon>Bacilli</taxon>
        <taxon>Bacillales</taxon>
        <taxon>Bacillaceae</taxon>
        <taxon>Bacillus</taxon>
    </lineage>
</organism>
<dbReference type="InterPro" id="IPR006015">
    <property type="entry name" value="Universal_stress_UspA"/>
</dbReference>
<accession>A0A7X0HRS2</accession>
<reference evidence="4 5" key="1">
    <citation type="submission" date="2020-08" db="EMBL/GenBank/DDBJ databases">
        <title>Genomic Encyclopedia of Type Strains, Phase IV (KMG-IV): sequencing the most valuable type-strain genomes for metagenomic binning, comparative biology and taxonomic classification.</title>
        <authorList>
            <person name="Goeker M."/>
        </authorList>
    </citation>
    <scope>NUCLEOTIDE SEQUENCE [LARGE SCALE GENOMIC DNA]</scope>
    <source>
        <strain evidence="4 5">DSM 5391</strain>
    </source>
</reference>
<evidence type="ECO:0000313" key="5">
    <source>
        <dbReference type="Proteomes" id="UP000531594"/>
    </source>
</evidence>
<evidence type="ECO:0000313" key="4">
    <source>
        <dbReference type="EMBL" id="MBB6444366.1"/>
    </source>
</evidence>
<dbReference type="Gene3D" id="3.40.50.620">
    <property type="entry name" value="HUPs"/>
    <property type="match status" value="1"/>
</dbReference>
<protein>
    <recommendedName>
        <fullName evidence="2">Universal stress protein</fullName>
    </recommendedName>
</protein>
<evidence type="ECO:0000256" key="1">
    <source>
        <dbReference type="ARBA" id="ARBA00008791"/>
    </source>
</evidence>